<evidence type="ECO:0000256" key="2">
    <source>
        <dbReference type="ARBA" id="ARBA00022517"/>
    </source>
</evidence>
<gene>
    <name evidence="3" type="primary">rimP</name>
    <name evidence="6" type="ORF">SAMN05444359_10311</name>
</gene>
<dbReference type="RefSeq" id="WP_090165448.1">
    <property type="nucleotide sequence ID" value="NZ_FOFB01000003.1"/>
</dbReference>
<dbReference type="OrthoDB" id="9789702at2"/>
<dbReference type="EMBL" id="FOFB01000003">
    <property type="protein sequence ID" value="SEP84811.1"/>
    <property type="molecule type" value="Genomic_DNA"/>
</dbReference>
<evidence type="ECO:0000256" key="3">
    <source>
        <dbReference type="HAMAP-Rule" id="MF_01077"/>
    </source>
</evidence>
<dbReference type="AlphaFoldDB" id="A0A1H9B7Z0"/>
<protein>
    <recommendedName>
        <fullName evidence="3">Ribosome maturation factor RimP</fullName>
    </recommendedName>
</protein>
<sequence>MEEKIKDMLETFFVENEEFSDCFVVDINHSNTKLEAFVDSDSPMTFRRCQQISRFIEAYLDEEQPLGEKYTLNVSSPGVDRPLKFHRQYLKNVGRTLEVTTTAGEKFKGELKTVTDENIVLTAKVRRKEGKRKVTVVEDTPIAFDDIKKSIVKISF</sequence>
<dbReference type="GO" id="GO:0000028">
    <property type="term" value="P:ribosomal small subunit assembly"/>
    <property type="evidence" value="ECO:0007669"/>
    <property type="project" value="TreeGrafter"/>
</dbReference>
<dbReference type="InterPro" id="IPR028989">
    <property type="entry name" value="RimP_N"/>
</dbReference>
<dbReference type="InterPro" id="IPR003728">
    <property type="entry name" value="Ribosome_maturation_RimP"/>
</dbReference>
<dbReference type="STRING" id="478744.SAMN05444359_10311"/>
<dbReference type="CDD" id="cd01734">
    <property type="entry name" value="YlxS_C"/>
    <property type="match status" value="1"/>
</dbReference>
<dbReference type="Gene3D" id="3.30.300.70">
    <property type="entry name" value="RimP-like superfamily, N-terminal"/>
    <property type="match status" value="1"/>
</dbReference>
<accession>A0A1H9B7Z0</accession>
<keyword evidence="2 3" id="KW-0690">Ribosome biogenesis</keyword>
<proteinExistence type="inferred from homology"/>
<feature type="domain" description="Ribosome maturation factor RimP N-terminal" evidence="4">
    <location>
        <begin position="25"/>
        <end position="80"/>
    </location>
</feature>
<dbReference type="SUPFAM" id="SSF75420">
    <property type="entry name" value="YhbC-like, N-terminal domain"/>
    <property type="match status" value="1"/>
</dbReference>
<dbReference type="InterPro" id="IPR028998">
    <property type="entry name" value="RimP_C"/>
</dbReference>
<evidence type="ECO:0000313" key="6">
    <source>
        <dbReference type="EMBL" id="SEP84811.1"/>
    </source>
</evidence>
<dbReference type="GO" id="GO:0005829">
    <property type="term" value="C:cytosol"/>
    <property type="evidence" value="ECO:0007669"/>
    <property type="project" value="TreeGrafter"/>
</dbReference>
<dbReference type="Proteomes" id="UP000199021">
    <property type="component" value="Unassembled WGS sequence"/>
</dbReference>
<evidence type="ECO:0000259" key="4">
    <source>
        <dbReference type="Pfam" id="PF02576"/>
    </source>
</evidence>
<evidence type="ECO:0000259" key="5">
    <source>
        <dbReference type="Pfam" id="PF17384"/>
    </source>
</evidence>
<keyword evidence="1 3" id="KW-0963">Cytoplasm</keyword>
<keyword evidence="7" id="KW-1185">Reference proteome</keyword>
<comment type="similarity">
    <text evidence="3">Belongs to the RimP family.</text>
</comment>
<dbReference type="FunCoup" id="A0A1H9B7Z0">
    <property type="interactions" value="235"/>
</dbReference>
<dbReference type="PANTHER" id="PTHR33867:SF1">
    <property type="entry name" value="RIBOSOME MATURATION FACTOR RIMP"/>
    <property type="match status" value="1"/>
</dbReference>
<dbReference type="Pfam" id="PF02576">
    <property type="entry name" value="RimP_N"/>
    <property type="match status" value="1"/>
</dbReference>
<dbReference type="HAMAP" id="MF_01077">
    <property type="entry name" value="RimP"/>
    <property type="match status" value="1"/>
</dbReference>
<name>A0A1H9B7Z0_9BACT</name>
<organism evidence="6 7">
    <name type="scientific">Neolewinella agarilytica</name>
    <dbReference type="NCBI Taxonomy" id="478744"/>
    <lineage>
        <taxon>Bacteria</taxon>
        <taxon>Pseudomonadati</taxon>
        <taxon>Bacteroidota</taxon>
        <taxon>Saprospiria</taxon>
        <taxon>Saprospirales</taxon>
        <taxon>Lewinellaceae</taxon>
        <taxon>Neolewinella</taxon>
    </lineage>
</organism>
<dbReference type="InParanoid" id="A0A1H9B7Z0"/>
<comment type="function">
    <text evidence="3">Required for maturation of 30S ribosomal subunits.</text>
</comment>
<dbReference type="PANTHER" id="PTHR33867">
    <property type="entry name" value="RIBOSOME MATURATION FACTOR RIMP"/>
    <property type="match status" value="1"/>
</dbReference>
<feature type="domain" description="Ribosome maturation factor RimP C-terminal" evidence="5">
    <location>
        <begin position="83"/>
        <end position="154"/>
    </location>
</feature>
<dbReference type="InterPro" id="IPR035956">
    <property type="entry name" value="RimP_N_sf"/>
</dbReference>
<evidence type="ECO:0000256" key="1">
    <source>
        <dbReference type="ARBA" id="ARBA00022490"/>
    </source>
</evidence>
<comment type="subcellular location">
    <subcellularLocation>
        <location evidence="3">Cytoplasm</location>
    </subcellularLocation>
</comment>
<reference evidence="7" key="1">
    <citation type="submission" date="2016-10" db="EMBL/GenBank/DDBJ databases">
        <authorList>
            <person name="Varghese N."/>
            <person name="Submissions S."/>
        </authorList>
    </citation>
    <scope>NUCLEOTIDE SEQUENCE [LARGE SCALE GENOMIC DNA]</scope>
    <source>
        <strain evidence="7">DSM 24740</strain>
    </source>
</reference>
<dbReference type="Pfam" id="PF17384">
    <property type="entry name" value="DUF150_C"/>
    <property type="match status" value="1"/>
</dbReference>
<dbReference type="GO" id="GO:0006412">
    <property type="term" value="P:translation"/>
    <property type="evidence" value="ECO:0007669"/>
    <property type="project" value="TreeGrafter"/>
</dbReference>
<evidence type="ECO:0000313" key="7">
    <source>
        <dbReference type="Proteomes" id="UP000199021"/>
    </source>
</evidence>